<gene>
    <name evidence="2" type="ORF">GCM10022254_66690</name>
</gene>
<dbReference type="EMBL" id="BAABAS010000026">
    <property type="protein sequence ID" value="GAA4240750.1"/>
    <property type="molecule type" value="Genomic_DNA"/>
</dbReference>
<comment type="caution">
    <text evidence="2">The sequence shown here is derived from an EMBL/GenBank/DDBJ whole genome shotgun (WGS) entry which is preliminary data.</text>
</comment>
<sequence length="181" mass="19201">MTDSPRRPGVVILLAVAAVVGCVLVVGVAAVVYTLMAWEPSPAGEGGVGPRAARGSDPRITFEQAARDLSLALPGTVSRLRYAARHDSRPYILEFSFVMPCSSIAEFRDGNDLVQVGESLRGSSPPAEFREMAATLGGPLPEGPATVLTDEDDHDSINRRAVVVSLSGRDCRVVGDFTEYT</sequence>
<feature type="transmembrane region" description="Helical" evidence="1">
    <location>
        <begin position="12"/>
        <end position="36"/>
    </location>
</feature>
<protein>
    <submittedName>
        <fullName evidence="2">Uncharacterized protein</fullName>
    </submittedName>
</protein>
<accession>A0ABP8CMV9</accession>
<keyword evidence="1" id="KW-1133">Transmembrane helix</keyword>
<organism evidence="2 3">
    <name type="scientific">Actinomadura meridiana</name>
    <dbReference type="NCBI Taxonomy" id="559626"/>
    <lineage>
        <taxon>Bacteria</taxon>
        <taxon>Bacillati</taxon>
        <taxon>Actinomycetota</taxon>
        <taxon>Actinomycetes</taxon>
        <taxon>Streptosporangiales</taxon>
        <taxon>Thermomonosporaceae</taxon>
        <taxon>Actinomadura</taxon>
    </lineage>
</organism>
<evidence type="ECO:0000256" key="1">
    <source>
        <dbReference type="SAM" id="Phobius"/>
    </source>
</evidence>
<dbReference type="RefSeq" id="WP_344905424.1">
    <property type="nucleotide sequence ID" value="NZ_BAABAS010000026.1"/>
</dbReference>
<keyword evidence="1" id="KW-0472">Membrane</keyword>
<keyword evidence="3" id="KW-1185">Reference proteome</keyword>
<evidence type="ECO:0000313" key="2">
    <source>
        <dbReference type="EMBL" id="GAA4240750.1"/>
    </source>
</evidence>
<keyword evidence="1" id="KW-0812">Transmembrane</keyword>
<name>A0ABP8CMV9_9ACTN</name>
<reference evidence="3" key="1">
    <citation type="journal article" date="2019" name="Int. J. Syst. Evol. Microbiol.">
        <title>The Global Catalogue of Microorganisms (GCM) 10K type strain sequencing project: providing services to taxonomists for standard genome sequencing and annotation.</title>
        <authorList>
            <consortium name="The Broad Institute Genomics Platform"/>
            <consortium name="The Broad Institute Genome Sequencing Center for Infectious Disease"/>
            <person name="Wu L."/>
            <person name="Ma J."/>
        </authorList>
    </citation>
    <scope>NUCLEOTIDE SEQUENCE [LARGE SCALE GENOMIC DNA]</scope>
    <source>
        <strain evidence="3">JCM 17440</strain>
    </source>
</reference>
<evidence type="ECO:0000313" key="3">
    <source>
        <dbReference type="Proteomes" id="UP001501710"/>
    </source>
</evidence>
<dbReference type="Proteomes" id="UP001501710">
    <property type="component" value="Unassembled WGS sequence"/>
</dbReference>
<dbReference type="PROSITE" id="PS51257">
    <property type="entry name" value="PROKAR_LIPOPROTEIN"/>
    <property type="match status" value="1"/>
</dbReference>
<proteinExistence type="predicted"/>